<dbReference type="RefSeq" id="WP_126983107.1">
    <property type="nucleotide sequence ID" value="NZ_CP034670.1"/>
</dbReference>
<reference evidence="1 2" key="1">
    <citation type="submission" date="2018-12" db="EMBL/GenBank/DDBJ databases">
        <title>Genome sequencing of Eikenella corrodens KCOM 3110 (= JS217).</title>
        <authorList>
            <person name="Koo J.-K."/>
            <person name="Park S.-N."/>
            <person name="Lim Y.K."/>
        </authorList>
    </citation>
    <scope>NUCLEOTIDE SEQUENCE [LARGE SCALE GENOMIC DNA]</scope>
    <source>
        <strain evidence="1 2">KCOM 3110</strain>
    </source>
</reference>
<name>A0A3S9SJ53_EIKCO</name>
<dbReference type="AlphaFoldDB" id="A0A3S9SJ53"/>
<protein>
    <submittedName>
        <fullName evidence="1">Uncharacterized protein</fullName>
    </submittedName>
</protein>
<dbReference type="OrthoDB" id="6717630at2"/>
<dbReference type="Proteomes" id="UP000282435">
    <property type="component" value="Chromosome"/>
</dbReference>
<accession>A0A3S9SJ53</accession>
<proteinExistence type="predicted"/>
<organism evidence="1 2">
    <name type="scientific">Eikenella corrodens</name>
    <dbReference type="NCBI Taxonomy" id="539"/>
    <lineage>
        <taxon>Bacteria</taxon>
        <taxon>Pseudomonadati</taxon>
        <taxon>Pseudomonadota</taxon>
        <taxon>Betaproteobacteria</taxon>
        <taxon>Neisseriales</taxon>
        <taxon>Neisseriaceae</taxon>
        <taxon>Eikenella</taxon>
    </lineage>
</organism>
<sequence>MCQQRQTDIQSSEPPTTNLYDFQLLGSSYSMLQCLDYTPYQHICRNIEQLLHQKMADSRLLDIAATSMPQWQTVEVREEENGETVAASRTGMAFEFVLHVSGNGQTHKLTGVYTWAGSRLNRPPAEQRQRIWLDLNGTLADFGGSRMAERLKAANQSSLKAT</sequence>
<gene>
    <name evidence="1" type="ORF">ELB75_05775</name>
</gene>
<evidence type="ECO:0000313" key="1">
    <source>
        <dbReference type="EMBL" id="AZR59575.1"/>
    </source>
</evidence>
<evidence type="ECO:0000313" key="2">
    <source>
        <dbReference type="Proteomes" id="UP000282435"/>
    </source>
</evidence>
<dbReference type="EMBL" id="CP034670">
    <property type="protein sequence ID" value="AZR59575.1"/>
    <property type="molecule type" value="Genomic_DNA"/>
</dbReference>